<feature type="domain" description="CBM2" evidence="3">
    <location>
        <begin position="80"/>
        <end position="178"/>
    </location>
</feature>
<dbReference type="GO" id="GO:0030247">
    <property type="term" value="F:polysaccharide binding"/>
    <property type="evidence" value="ECO:0007669"/>
    <property type="project" value="InterPro"/>
</dbReference>
<dbReference type="SUPFAM" id="SSF49384">
    <property type="entry name" value="Carbohydrate-binding domain"/>
    <property type="match status" value="1"/>
</dbReference>
<sequence>MHLRPGRLLPWLPTYAAVALLLGLLVFALVSLRPPEPRRDVAPVPPPPAATPPFLAGPAPPSTAPAPPRRTAPPPEVTGRYRVIDTYRDSFIGEVRVANAASRSRTWTVRLRFSSTDTLRAFWVEGAPKPELARSGDTFTFTGAAPVAAGKAAPLRFHFDRDGPVPTLTACSVNGRGCTLTTGS</sequence>
<evidence type="ECO:0000313" key="4">
    <source>
        <dbReference type="EMBL" id="GFJ83267.1"/>
    </source>
</evidence>
<dbReference type="GO" id="GO:0004553">
    <property type="term" value="F:hydrolase activity, hydrolyzing O-glycosyl compounds"/>
    <property type="evidence" value="ECO:0007669"/>
    <property type="project" value="InterPro"/>
</dbReference>
<dbReference type="InterPro" id="IPR008965">
    <property type="entry name" value="CBM2/CBM3_carb-bd_dom_sf"/>
</dbReference>
<feature type="compositionally biased region" description="Pro residues" evidence="1">
    <location>
        <begin position="58"/>
        <end position="76"/>
    </location>
</feature>
<dbReference type="AlphaFoldDB" id="A0A6V8KND1"/>
<reference evidence="4 5" key="1">
    <citation type="submission" date="2020-03" db="EMBL/GenBank/DDBJ databases">
        <title>Whole genome shotgun sequence of Phytohabitans houttuyneae NBRC 108639.</title>
        <authorList>
            <person name="Komaki H."/>
            <person name="Tamura T."/>
        </authorList>
    </citation>
    <scope>NUCLEOTIDE SEQUENCE [LARGE SCALE GENOMIC DNA]</scope>
    <source>
        <strain evidence="4 5">NBRC 108639</strain>
    </source>
</reference>
<name>A0A6V8KND1_9ACTN</name>
<keyword evidence="2" id="KW-0812">Transmembrane</keyword>
<dbReference type="InterPro" id="IPR012291">
    <property type="entry name" value="CBM2_carb-bd_dom_sf"/>
</dbReference>
<reference evidence="4 5" key="2">
    <citation type="submission" date="2020-03" db="EMBL/GenBank/DDBJ databases">
        <authorList>
            <person name="Ichikawa N."/>
            <person name="Kimura A."/>
            <person name="Kitahashi Y."/>
            <person name="Uohara A."/>
        </authorList>
    </citation>
    <scope>NUCLEOTIDE SEQUENCE [LARGE SCALE GENOMIC DNA]</scope>
    <source>
        <strain evidence="4 5">NBRC 108639</strain>
    </source>
</reference>
<proteinExistence type="predicted"/>
<dbReference type="Proteomes" id="UP000482800">
    <property type="component" value="Unassembled WGS sequence"/>
</dbReference>
<organism evidence="4 5">
    <name type="scientific">Phytohabitans houttuyneae</name>
    <dbReference type="NCBI Taxonomy" id="1076126"/>
    <lineage>
        <taxon>Bacteria</taxon>
        <taxon>Bacillati</taxon>
        <taxon>Actinomycetota</taxon>
        <taxon>Actinomycetes</taxon>
        <taxon>Micromonosporales</taxon>
        <taxon>Micromonosporaceae</taxon>
    </lineage>
</organism>
<dbReference type="GO" id="GO:0005975">
    <property type="term" value="P:carbohydrate metabolic process"/>
    <property type="evidence" value="ECO:0007669"/>
    <property type="project" value="InterPro"/>
</dbReference>
<keyword evidence="2" id="KW-0472">Membrane</keyword>
<dbReference type="InterPro" id="IPR001919">
    <property type="entry name" value="CBD2"/>
</dbReference>
<keyword evidence="5" id="KW-1185">Reference proteome</keyword>
<protein>
    <recommendedName>
        <fullName evidence="3">CBM2 domain-containing protein</fullName>
    </recommendedName>
</protein>
<dbReference type="Pfam" id="PF00553">
    <property type="entry name" value="CBM_2"/>
    <property type="match status" value="1"/>
</dbReference>
<dbReference type="EMBL" id="BLPF01000003">
    <property type="protein sequence ID" value="GFJ83267.1"/>
    <property type="molecule type" value="Genomic_DNA"/>
</dbReference>
<dbReference type="RefSeq" id="WP_173065502.1">
    <property type="nucleotide sequence ID" value="NZ_BAABGO010000020.1"/>
</dbReference>
<dbReference type="Gene3D" id="2.60.40.290">
    <property type="match status" value="1"/>
</dbReference>
<keyword evidence="2" id="KW-1133">Transmembrane helix</keyword>
<feature type="region of interest" description="Disordered" evidence="1">
    <location>
        <begin position="38"/>
        <end position="77"/>
    </location>
</feature>
<comment type="caution">
    <text evidence="4">The sequence shown here is derived from an EMBL/GenBank/DDBJ whole genome shotgun (WGS) entry which is preliminary data.</text>
</comment>
<evidence type="ECO:0000256" key="2">
    <source>
        <dbReference type="SAM" id="Phobius"/>
    </source>
</evidence>
<feature type="transmembrane region" description="Helical" evidence="2">
    <location>
        <begin position="12"/>
        <end position="32"/>
    </location>
</feature>
<accession>A0A6V8KND1</accession>
<evidence type="ECO:0000313" key="5">
    <source>
        <dbReference type="Proteomes" id="UP000482800"/>
    </source>
</evidence>
<evidence type="ECO:0000259" key="3">
    <source>
        <dbReference type="Pfam" id="PF00553"/>
    </source>
</evidence>
<evidence type="ECO:0000256" key="1">
    <source>
        <dbReference type="SAM" id="MobiDB-lite"/>
    </source>
</evidence>
<gene>
    <name evidence="4" type="ORF">Phou_074470</name>
</gene>